<evidence type="ECO:0000313" key="2">
    <source>
        <dbReference type="EMBL" id="CAG5101318.1"/>
    </source>
</evidence>
<dbReference type="Proteomes" id="UP000786811">
    <property type="component" value="Unassembled WGS sequence"/>
</dbReference>
<keyword evidence="1" id="KW-0812">Transmembrane</keyword>
<feature type="transmembrane region" description="Helical" evidence="1">
    <location>
        <begin position="175"/>
        <end position="195"/>
    </location>
</feature>
<gene>
    <name evidence="2" type="ORF">HICCMSTLAB_LOCUS10391</name>
</gene>
<dbReference type="AlphaFoldDB" id="A0A8J2MQB1"/>
<reference evidence="2" key="1">
    <citation type="submission" date="2021-04" db="EMBL/GenBank/DDBJ databases">
        <authorList>
            <person name="Chebbi M.A.C M."/>
        </authorList>
    </citation>
    <scope>NUCLEOTIDE SEQUENCE</scope>
</reference>
<name>A0A8J2MQB1_COTCN</name>
<keyword evidence="1" id="KW-0472">Membrane</keyword>
<accession>A0A8J2MQB1</accession>
<sequence length="291" mass="32918">MNSSSLNSSVGSSTSSICDATINLKSKLTSIIKKSNTIFVGEYLERRLVKNHPSPVYKDIVVVDKDEEIVKILKQIYNVVREELNGEKSLGITRTIIDDEVQDYKLWVDLDPTPLGKYWLQIKSVKIYDNTVQFNLKRLKSFHNTSQRSTIPEEYPEFDINEILTYHNFVEASKFLAVVLMSLITLLANFLWYFADFSIKITHELSNLVRALTPILFGLCEFLSRCVGGLYWLIFMLCRGTSVAPPRQPIALMPNNVYLVIPITPQAKRAPALPVVDDSSWPPLPKSSGSA</sequence>
<proteinExistence type="predicted"/>
<dbReference type="EMBL" id="CAJNRD030001122">
    <property type="protein sequence ID" value="CAG5101318.1"/>
    <property type="molecule type" value="Genomic_DNA"/>
</dbReference>
<protein>
    <submittedName>
        <fullName evidence="2">Uncharacterized protein</fullName>
    </submittedName>
</protein>
<dbReference type="OrthoDB" id="6362496at2759"/>
<feature type="transmembrane region" description="Helical" evidence="1">
    <location>
        <begin position="215"/>
        <end position="238"/>
    </location>
</feature>
<comment type="caution">
    <text evidence="2">The sequence shown here is derived from an EMBL/GenBank/DDBJ whole genome shotgun (WGS) entry which is preliminary data.</text>
</comment>
<evidence type="ECO:0000256" key="1">
    <source>
        <dbReference type="SAM" id="Phobius"/>
    </source>
</evidence>
<organism evidence="2 3">
    <name type="scientific">Cotesia congregata</name>
    <name type="common">Parasitoid wasp</name>
    <name type="synonym">Apanteles congregatus</name>
    <dbReference type="NCBI Taxonomy" id="51543"/>
    <lineage>
        <taxon>Eukaryota</taxon>
        <taxon>Metazoa</taxon>
        <taxon>Ecdysozoa</taxon>
        <taxon>Arthropoda</taxon>
        <taxon>Hexapoda</taxon>
        <taxon>Insecta</taxon>
        <taxon>Pterygota</taxon>
        <taxon>Neoptera</taxon>
        <taxon>Endopterygota</taxon>
        <taxon>Hymenoptera</taxon>
        <taxon>Apocrita</taxon>
        <taxon>Ichneumonoidea</taxon>
        <taxon>Braconidae</taxon>
        <taxon>Microgastrinae</taxon>
        <taxon>Cotesia</taxon>
    </lineage>
</organism>
<evidence type="ECO:0000313" key="3">
    <source>
        <dbReference type="Proteomes" id="UP000786811"/>
    </source>
</evidence>
<keyword evidence="1" id="KW-1133">Transmembrane helix</keyword>
<keyword evidence="3" id="KW-1185">Reference proteome</keyword>
<feature type="non-terminal residue" evidence="2">
    <location>
        <position position="1"/>
    </location>
</feature>